<evidence type="ECO:0000313" key="2">
    <source>
        <dbReference type="Proteomes" id="UP000011518"/>
    </source>
</evidence>
<dbReference type="EMBL" id="KB320434">
    <property type="protein sequence ID" value="ELW72221.1"/>
    <property type="molecule type" value="Genomic_DNA"/>
</dbReference>
<reference evidence="2" key="2">
    <citation type="journal article" date="2013" name="Nat. Commun.">
        <title>Genome of the Chinese tree shrew.</title>
        <authorList>
            <person name="Fan Y."/>
            <person name="Huang Z.Y."/>
            <person name="Cao C.C."/>
            <person name="Chen C.S."/>
            <person name="Chen Y.X."/>
            <person name="Fan D.D."/>
            <person name="He J."/>
            <person name="Hou H.L."/>
            <person name="Hu L."/>
            <person name="Hu X.T."/>
            <person name="Jiang X.T."/>
            <person name="Lai R."/>
            <person name="Lang Y.S."/>
            <person name="Liang B."/>
            <person name="Liao S.G."/>
            <person name="Mu D."/>
            <person name="Ma Y.Y."/>
            <person name="Niu Y.Y."/>
            <person name="Sun X.Q."/>
            <person name="Xia J.Q."/>
            <person name="Xiao J."/>
            <person name="Xiong Z.Q."/>
            <person name="Xu L."/>
            <person name="Yang L."/>
            <person name="Zhang Y."/>
            <person name="Zhao W."/>
            <person name="Zhao X.D."/>
            <person name="Zheng Y.T."/>
            <person name="Zhou J.M."/>
            <person name="Zhu Y.B."/>
            <person name="Zhang G.J."/>
            <person name="Wang J."/>
            <person name="Yao Y.G."/>
        </authorList>
    </citation>
    <scope>NUCLEOTIDE SEQUENCE [LARGE SCALE GENOMIC DNA]</scope>
</reference>
<proteinExistence type="predicted"/>
<evidence type="ECO:0000313" key="1">
    <source>
        <dbReference type="EMBL" id="ELW72221.1"/>
    </source>
</evidence>
<dbReference type="Proteomes" id="UP000011518">
    <property type="component" value="Unassembled WGS sequence"/>
</dbReference>
<reference evidence="2" key="1">
    <citation type="submission" date="2012-07" db="EMBL/GenBank/DDBJ databases">
        <title>Genome of the Chinese tree shrew, a rising model animal genetically related to primates.</title>
        <authorList>
            <person name="Zhang G."/>
            <person name="Fan Y."/>
            <person name="Yao Y."/>
            <person name="Huang Z."/>
        </authorList>
    </citation>
    <scope>NUCLEOTIDE SEQUENCE [LARGE SCALE GENOMIC DNA]</scope>
</reference>
<accession>L9LB97</accession>
<dbReference type="AlphaFoldDB" id="L9LB97"/>
<sequence length="411" mass="43143">MSQVGEARRRLAVPRCRPATPEVLSGTAHWLSPRHWGGRGAVAVRVGNERHCLLWSATFPGESWSRRVESRAGPGLPVLHAAHEQRGCQLSSSSTHTLSRWGQPQGPPKFIAFPRSSQATLGKNERVVAAPLGQPECLSGQGRPVMGGELASAGAAGHLVTHFPGAGLCMEGLEPHLYAGACVSPEVDHPLVPAAQWRVPRGAKFLGALQAAVWHPGAHGLAPPPSCGQMAPSAATEKPGHALTTSALVLDSGLSCHGGVPWVHHVPAEDGPFPASSVLPSCPPPTRTSRCSHGALAQPALARGDRDSTRSRVLLGAIMSVLPRARKLVSPPCTAPAPSHVHTCLEEELVEPHGRSWAEEGHPHKVQALRFEGSTLTPKVTTSGPASASPLCRSPRRAALWDGGEGVLSWS</sequence>
<gene>
    <name evidence="1" type="ORF">TREES_T100008345</name>
</gene>
<keyword evidence="2" id="KW-1185">Reference proteome</keyword>
<name>L9LB97_TUPCH</name>
<protein>
    <submittedName>
        <fullName evidence="1">Uncharacterized protein</fullName>
    </submittedName>
</protein>
<organism evidence="1 2">
    <name type="scientific">Tupaia chinensis</name>
    <name type="common">Chinese tree shrew</name>
    <name type="synonym">Tupaia belangeri chinensis</name>
    <dbReference type="NCBI Taxonomy" id="246437"/>
    <lineage>
        <taxon>Eukaryota</taxon>
        <taxon>Metazoa</taxon>
        <taxon>Chordata</taxon>
        <taxon>Craniata</taxon>
        <taxon>Vertebrata</taxon>
        <taxon>Euteleostomi</taxon>
        <taxon>Mammalia</taxon>
        <taxon>Eutheria</taxon>
        <taxon>Euarchontoglires</taxon>
        <taxon>Scandentia</taxon>
        <taxon>Tupaiidae</taxon>
        <taxon>Tupaia</taxon>
    </lineage>
</organism>
<dbReference type="InParanoid" id="L9LB97"/>